<sequence>MNELNKFFQNPQFFIIIFIWSLILKGIALWRAAGNRHITWFAILLTINTLGLLEILYILYLYKYEFGSKKLLALISDLKKKYHR</sequence>
<name>A0A1F5ZQD3_9BACT</name>
<dbReference type="Pfam" id="PF18893">
    <property type="entry name" value="DUF5652"/>
    <property type="match status" value="1"/>
</dbReference>
<dbReference type="STRING" id="1798375.A2773_02380"/>
<comment type="caution">
    <text evidence="3">The sequence shown here is derived from an EMBL/GenBank/DDBJ whole genome shotgun (WGS) entry which is preliminary data.</text>
</comment>
<dbReference type="InterPro" id="IPR043712">
    <property type="entry name" value="DUF5652"/>
</dbReference>
<reference evidence="3 4" key="1">
    <citation type="journal article" date="2016" name="Nat. Commun.">
        <title>Thousands of microbial genomes shed light on interconnected biogeochemical processes in an aquifer system.</title>
        <authorList>
            <person name="Anantharaman K."/>
            <person name="Brown C.T."/>
            <person name="Hug L.A."/>
            <person name="Sharon I."/>
            <person name="Castelle C.J."/>
            <person name="Probst A.J."/>
            <person name="Thomas B.C."/>
            <person name="Singh A."/>
            <person name="Wilkins M.J."/>
            <person name="Karaoz U."/>
            <person name="Brodie E.L."/>
            <person name="Williams K.H."/>
            <person name="Hubbard S.S."/>
            <person name="Banfield J.F."/>
        </authorList>
    </citation>
    <scope>NUCLEOTIDE SEQUENCE [LARGE SCALE GENOMIC DNA]</scope>
</reference>
<keyword evidence="1" id="KW-0812">Transmembrane</keyword>
<organism evidence="3 4">
    <name type="scientific">Candidatus Gottesmanbacteria bacterium RIFCSPHIGHO2_01_FULL_39_10</name>
    <dbReference type="NCBI Taxonomy" id="1798375"/>
    <lineage>
        <taxon>Bacteria</taxon>
        <taxon>Candidatus Gottesmaniibacteriota</taxon>
    </lineage>
</organism>
<keyword evidence="1" id="KW-0472">Membrane</keyword>
<protein>
    <recommendedName>
        <fullName evidence="2">DUF5652 domain-containing protein</fullName>
    </recommendedName>
</protein>
<accession>A0A1F5ZQD3</accession>
<proteinExistence type="predicted"/>
<gene>
    <name evidence="3" type="ORF">A2773_02380</name>
</gene>
<dbReference type="AlphaFoldDB" id="A0A1F5ZQD3"/>
<keyword evidence="1" id="KW-1133">Transmembrane helix</keyword>
<evidence type="ECO:0000313" key="4">
    <source>
        <dbReference type="Proteomes" id="UP000177383"/>
    </source>
</evidence>
<dbReference type="EMBL" id="MFJE01000013">
    <property type="protein sequence ID" value="OGG14611.1"/>
    <property type="molecule type" value="Genomic_DNA"/>
</dbReference>
<feature type="transmembrane region" description="Helical" evidence="1">
    <location>
        <begin position="12"/>
        <end position="32"/>
    </location>
</feature>
<evidence type="ECO:0000313" key="3">
    <source>
        <dbReference type="EMBL" id="OGG14611.1"/>
    </source>
</evidence>
<feature type="domain" description="DUF5652" evidence="2">
    <location>
        <begin position="10"/>
        <end position="62"/>
    </location>
</feature>
<evidence type="ECO:0000256" key="1">
    <source>
        <dbReference type="SAM" id="Phobius"/>
    </source>
</evidence>
<feature type="transmembrane region" description="Helical" evidence="1">
    <location>
        <begin position="38"/>
        <end position="62"/>
    </location>
</feature>
<evidence type="ECO:0000259" key="2">
    <source>
        <dbReference type="Pfam" id="PF18893"/>
    </source>
</evidence>
<dbReference type="Proteomes" id="UP000177383">
    <property type="component" value="Unassembled WGS sequence"/>
</dbReference>